<proteinExistence type="predicted"/>
<dbReference type="STRING" id="314276.OS145_08031"/>
<organism evidence="2 3">
    <name type="scientific">Idiomarina baltica</name>
    <dbReference type="NCBI Taxonomy" id="190892"/>
    <lineage>
        <taxon>Bacteria</taxon>
        <taxon>Pseudomonadati</taxon>
        <taxon>Pseudomonadota</taxon>
        <taxon>Gammaproteobacteria</taxon>
        <taxon>Alteromonadales</taxon>
        <taxon>Idiomarinaceae</taxon>
        <taxon>Idiomarina</taxon>
    </lineage>
</organism>
<protein>
    <submittedName>
        <fullName evidence="2">UDP-N-acetylmuramate:L-alanyl-gamma-D-glutamyl-meso-diaminopimelate ligase</fullName>
    </submittedName>
</protein>
<evidence type="ECO:0000313" key="3">
    <source>
        <dbReference type="Proteomes" id="UP000262878"/>
    </source>
</evidence>
<dbReference type="Proteomes" id="UP000262878">
    <property type="component" value="Unassembled WGS sequence"/>
</dbReference>
<dbReference type="PANTHER" id="PTHR43445">
    <property type="entry name" value="UDP-N-ACETYLMURAMATE--L-ALANINE LIGASE-RELATED"/>
    <property type="match status" value="1"/>
</dbReference>
<name>A0A348WQH6_9GAMM</name>
<dbReference type="SUPFAM" id="SSF51984">
    <property type="entry name" value="MurCD N-terminal domain"/>
    <property type="match status" value="1"/>
</dbReference>
<feature type="non-terminal residue" evidence="2">
    <location>
        <position position="71"/>
    </location>
</feature>
<dbReference type="InterPro" id="IPR050061">
    <property type="entry name" value="MurCDEF_pg_biosynth"/>
</dbReference>
<dbReference type="InterPro" id="IPR000713">
    <property type="entry name" value="Mur_ligase_N"/>
</dbReference>
<feature type="domain" description="Mur ligase N-terminal catalytic" evidence="1">
    <location>
        <begin position="2"/>
        <end position="70"/>
    </location>
</feature>
<dbReference type="GO" id="GO:0016881">
    <property type="term" value="F:acid-amino acid ligase activity"/>
    <property type="evidence" value="ECO:0007669"/>
    <property type="project" value="InterPro"/>
</dbReference>
<evidence type="ECO:0000259" key="1">
    <source>
        <dbReference type="Pfam" id="PF01225"/>
    </source>
</evidence>
<dbReference type="EMBL" id="DMUP01000197">
    <property type="protein sequence ID" value="HAR56788.1"/>
    <property type="molecule type" value="Genomic_DNA"/>
</dbReference>
<evidence type="ECO:0000313" key="2">
    <source>
        <dbReference type="EMBL" id="HAR56788.1"/>
    </source>
</evidence>
<gene>
    <name evidence="2" type="ORF">DCR58_08395</name>
</gene>
<sequence length="71" mass="7604">MHIHIIGICGTFMGGIARLATELGHQVTGSDQQVYPPMSDQLRALGIDLIEGYRAGNIDKTVELVIIGNAL</sequence>
<dbReference type="Gene3D" id="3.40.50.720">
    <property type="entry name" value="NAD(P)-binding Rossmann-like Domain"/>
    <property type="match status" value="1"/>
</dbReference>
<dbReference type="AlphaFoldDB" id="A0A348WQH6"/>
<reference evidence="2 3" key="1">
    <citation type="journal article" date="2018" name="Nat. Biotechnol.">
        <title>A standardized bacterial taxonomy based on genome phylogeny substantially revises the tree of life.</title>
        <authorList>
            <person name="Parks D.H."/>
            <person name="Chuvochina M."/>
            <person name="Waite D.W."/>
            <person name="Rinke C."/>
            <person name="Skarshewski A."/>
            <person name="Chaumeil P.A."/>
            <person name="Hugenholtz P."/>
        </authorList>
    </citation>
    <scope>NUCLEOTIDE SEQUENCE [LARGE SCALE GENOMIC DNA]</scope>
    <source>
        <strain evidence="2">UBA9360</strain>
    </source>
</reference>
<comment type="caution">
    <text evidence="2">The sequence shown here is derived from an EMBL/GenBank/DDBJ whole genome shotgun (WGS) entry which is preliminary data.</text>
</comment>
<keyword evidence="2" id="KW-0436">Ligase</keyword>
<dbReference type="Pfam" id="PF01225">
    <property type="entry name" value="Mur_ligase"/>
    <property type="match status" value="1"/>
</dbReference>
<dbReference type="PANTHER" id="PTHR43445:SF5">
    <property type="entry name" value="UDP-N-ACETYLMURAMATE--L-ALANYL-GAMMA-D-GLUTAMYL-MESO-2,6-DIAMINOHEPTANDIOATE LIGASE"/>
    <property type="match status" value="1"/>
</dbReference>
<accession>A0A348WQH6</accession>